<comment type="caution">
    <text evidence="1">The sequence shown here is derived from an EMBL/GenBank/DDBJ whole genome shotgun (WGS) entry which is preliminary data.</text>
</comment>
<protein>
    <submittedName>
        <fullName evidence="1">Uncharacterized protein</fullName>
    </submittedName>
</protein>
<reference evidence="1 2" key="1">
    <citation type="submission" date="2020-10" db="EMBL/GenBank/DDBJ databases">
        <title>Plant Genome Project.</title>
        <authorList>
            <person name="Zhang R.-G."/>
        </authorList>
    </citation>
    <scope>NUCLEOTIDE SEQUENCE [LARGE SCALE GENOMIC DNA]</scope>
    <source>
        <strain evidence="1">FAFU-HL-1</strain>
        <tissue evidence="1">Leaf</tissue>
    </source>
</reference>
<dbReference type="Proteomes" id="UP000657918">
    <property type="component" value="Unassembled WGS sequence"/>
</dbReference>
<keyword evidence="2" id="KW-1185">Reference proteome</keyword>
<proteinExistence type="predicted"/>
<accession>A0A835N0B4</accession>
<dbReference type="AlphaFoldDB" id="A0A835N0B4"/>
<organism evidence="1 2">
    <name type="scientific">Salix dunnii</name>
    <dbReference type="NCBI Taxonomy" id="1413687"/>
    <lineage>
        <taxon>Eukaryota</taxon>
        <taxon>Viridiplantae</taxon>
        <taxon>Streptophyta</taxon>
        <taxon>Embryophyta</taxon>
        <taxon>Tracheophyta</taxon>
        <taxon>Spermatophyta</taxon>
        <taxon>Magnoliopsida</taxon>
        <taxon>eudicotyledons</taxon>
        <taxon>Gunneridae</taxon>
        <taxon>Pentapetalae</taxon>
        <taxon>rosids</taxon>
        <taxon>fabids</taxon>
        <taxon>Malpighiales</taxon>
        <taxon>Salicaceae</taxon>
        <taxon>Saliceae</taxon>
        <taxon>Salix</taxon>
    </lineage>
</organism>
<name>A0A835N0B4_9ROSI</name>
<evidence type="ECO:0000313" key="1">
    <source>
        <dbReference type="EMBL" id="KAF9676148.1"/>
    </source>
</evidence>
<gene>
    <name evidence="1" type="ORF">SADUNF_Sadunf09G0108100</name>
</gene>
<dbReference type="EMBL" id="JADGMS010000009">
    <property type="protein sequence ID" value="KAF9676148.1"/>
    <property type="molecule type" value="Genomic_DNA"/>
</dbReference>
<sequence length="67" mass="7601">MINEVFKHNVNLALLPEQTMFPPWIYIALKPDIGANVFCQVMNTTVQVYDGSCIELMALFTAVIHVF</sequence>
<evidence type="ECO:0000313" key="2">
    <source>
        <dbReference type="Proteomes" id="UP000657918"/>
    </source>
</evidence>